<accession>A0AA87ZRK8</accession>
<evidence type="ECO:0000313" key="3">
    <source>
        <dbReference type="Proteomes" id="UP001187192"/>
    </source>
</evidence>
<gene>
    <name evidence="2" type="ORF">TIFTF001_003398</name>
</gene>
<evidence type="ECO:0000313" key="2">
    <source>
        <dbReference type="EMBL" id="GMN31783.1"/>
    </source>
</evidence>
<dbReference type="PANTHER" id="PTHR32246:SF133">
    <property type="entry name" value="C2 DOMAIN-CONTAINING PROTEIN"/>
    <property type="match status" value="1"/>
</dbReference>
<name>A0AA87ZRK8_FICCA</name>
<protein>
    <recommendedName>
        <fullName evidence="1">C2 domain-containing protein</fullName>
    </recommendedName>
</protein>
<reference evidence="2" key="1">
    <citation type="submission" date="2023-07" db="EMBL/GenBank/DDBJ databases">
        <title>draft genome sequence of fig (Ficus carica).</title>
        <authorList>
            <person name="Takahashi T."/>
            <person name="Nishimura K."/>
        </authorList>
    </citation>
    <scope>NUCLEOTIDE SEQUENCE</scope>
</reference>
<keyword evidence="3" id="KW-1185">Reference proteome</keyword>
<feature type="domain" description="C2" evidence="1">
    <location>
        <begin position="1"/>
        <end position="118"/>
    </location>
</feature>
<dbReference type="Proteomes" id="UP001187192">
    <property type="component" value="Unassembled WGS sequence"/>
</dbReference>
<dbReference type="Gramene" id="FCD_00004900-RA">
    <property type="protein sequence ID" value="FCD_00004900-RA:cds"/>
    <property type="gene ID" value="FCD_00004900"/>
</dbReference>
<proteinExistence type="predicted"/>
<dbReference type="GO" id="GO:0006952">
    <property type="term" value="P:defense response"/>
    <property type="evidence" value="ECO:0007669"/>
    <property type="project" value="InterPro"/>
</dbReference>
<dbReference type="InterPro" id="IPR035892">
    <property type="entry name" value="C2_domain_sf"/>
</dbReference>
<dbReference type="InterPro" id="IPR044750">
    <property type="entry name" value="C2_SRC2/BAP"/>
</dbReference>
<dbReference type="SUPFAM" id="SSF49562">
    <property type="entry name" value="C2 domain (Calcium/lipid-binding domain, CaLB)"/>
    <property type="match status" value="1"/>
</dbReference>
<dbReference type="CDD" id="cd04051">
    <property type="entry name" value="C2_SRC2_like"/>
    <property type="match status" value="1"/>
</dbReference>
<comment type="caution">
    <text evidence="2">The sequence shown here is derived from an EMBL/GenBank/DDBJ whole genome shotgun (WGS) entry which is preliminary data.</text>
</comment>
<dbReference type="PROSITE" id="PS50004">
    <property type="entry name" value="C2"/>
    <property type="match status" value="1"/>
</dbReference>
<dbReference type="SMART" id="SM00239">
    <property type="entry name" value="C2"/>
    <property type="match status" value="1"/>
</dbReference>
<dbReference type="Pfam" id="PF00168">
    <property type="entry name" value="C2"/>
    <property type="match status" value="1"/>
</dbReference>
<dbReference type="InterPro" id="IPR000008">
    <property type="entry name" value="C2_dom"/>
</dbReference>
<sequence>MEISTTKFRLLEINLISALELKLPRSLLSREDLHTYAVVWIDPKQKLRSRVDVTGFKNPKWNEKFVFVVDAETLNSLSTAELVIELYCIRRSGKDRLIGTSRVLLGSFGNCGRCYYEGTTGTFRVFYVRGSNGEPRGVLVLGVTILDGLLPYQVTSDQFMGIGSAIDYQKLFGDKVCADRKKKKGLRWLFGCLIKWKTDMQQKRDLS</sequence>
<organism evidence="2 3">
    <name type="scientific">Ficus carica</name>
    <name type="common">Common fig</name>
    <dbReference type="NCBI Taxonomy" id="3494"/>
    <lineage>
        <taxon>Eukaryota</taxon>
        <taxon>Viridiplantae</taxon>
        <taxon>Streptophyta</taxon>
        <taxon>Embryophyta</taxon>
        <taxon>Tracheophyta</taxon>
        <taxon>Spermatophyta</taxon>
        <taxon>Magnoliopsida</taxon>
        <taxon>eudicotyledons</taxon>
        <taxon>Gunneridae</taxon>
        <taxon>Pentapetalae</taxon>
        <taxon>rosids</taxon>
        <taxon>fabids</taxon>
        <taxon>Rosales</taxon>
        <taxon>Moraceae</taxon>
        <taxon>Ficeae</taxon>
        <taxon>Ficus</taxon>
    </lineage>
</organism>
<dbReference type="AlphaFoldDB" id="A0AA87ZRK8"/>
<evidence type="ECO:0000259" key="1">
    <source>
        <dbReference type="PROSITE" id="PS50004"/>
    </source>
</evidence>
<dbReference type="Gene3D" id="2.60.40.150">
    <property type="entry name" value="C2 domain"/>
    <property type="match status" value="1"/>
</dbReference>
<dbReference type="EMBL" id="BTGU01000003">
    <property type="protein sequence ID" value="GMN31783.1"/>
    <property type="molecule type" value="Genomic_DNA"/>
</dbReference>
<dbReference type="PANTHER" id="PTHR32246">
    <property type="entry name" value="INGRESSION PROTEIN FIC1"/>
    <property type="match status" value="1"/>
</dbReference>